<feature type="coiled-coil region" evidence="4">
    <location>
        <begin position="360"/>
        <end position="418"/>
    </location>
</feature>
<gene>
    <name evidence="9" type="ORF">ROLI_042480</name>
</gene>
<accession>A0ABZ2C1F8</accession>
<keyword evidence="4" id="KW-0175">Coiled coil</keyword>
<dbReference type="PANTHER" id="PTHR43531:SF11">
    <property type="entry name" value="METHYL-ACCEPTING CHEMOTAXIS PROTEIN 3"/>
    <property type="match status" value="1"/>
</dbReference>
<evidence type="ECO:0000256" key="5">
    <source>
        <dbReference type="SAM" id="Phobius"/>
    </source>
</evidence>
<dbReference type="PROSITE" id="PS50885">
    <property type="entry name" value="HAMP"/>
    <property type="match status" value="2"/>
</dbReference>
<dbReference type="EMBL" id="CP143423">
    <property type="protein sequence ID" value="WVX51147.1"/>
    <property type="molecule type" value="Genomic_DNA"/>
</dbReference>
<keyword evidence="3" id="KW-0807">Transducer</keyword>
<dbReference type="InterPro" id="IPR051310">
    <property type="entry name" value="MCP_chemotaxis"/>
</dbReference>
<feature type="transmembrane region" description="Helical" evidence="5">
    <location>
        <begin position="7"/>
        <end position="27"/>
    </location>
</feature>
<evidence type="ECO:0008006" key="11">
    <source>
        <dbReference type="Google" id="ProtNLM"/>
    </source>
</evidence>
<keyword evidence="5" id="KW-0812">Transmembrane</keyword>
<dbReference type="SUPFAM" id="SSF58104">
    <property type="entry name" value="Methyl-accepting chemotaxis protein (MCP) signaling domain"/>
    <property type="match status" value="1"/>
</dbReference>
<dbReference type="SMART" id="SM01358">
    <property type="entry name" value="HBM"/>
    <property type="match status" value="1"/>
</dbReference>
<dbReference type="Pfam" id="PF00015">
    <property type="entry name" value="MCPsignal"/>
    <property type="match status" value="1"/>
</dbReference>
<evidence type="ECO:0000256" key="3">
    <source>
        <dbReference type="PROSITE-ProRule" id="PRU00284"/>
    </source>
</evidence>
<evidence type="ECO:0000259" key="8">
    <source>
        <dbReference type="PROSITE" id="PS51753"/>
    </source>
</evidence>
<dbReference type="SMART" id="SM00283">
    <property type="entry name" value="MA"/>
    <property type="match status" value="1"/>
</dbReference>
<organism evidence="9 10">
    <name type="scientific">Roseobacter fucihabitans</name>
    <dbReference type="NCBI Taxonomy" id="1537242"/>
    <lineage>
        <taxon>Bacteria</taxon>
        <taxon>Pseudomonadati</taxon>
        <taxon>Pseudomonadota</taxon>
        <taxon>Alphaproteobacteria</taxon>
        <taxon>Rhodobacterales</taxon>
        <taxon>Roseobacteraceae</taxon>
        <taxon>Roseobacter</taxon>
    </lineage>
</organism>
<dbReference type="PANTHER" id="PTHR43531">
    <property type="entry name" value="PROTEIN ICFG"/>
    <property type="match status" value="1"/>
</dbReference>
<proteinExistence type="inferred from homology"/>
<evidence type="ECO:0000256" key="1">
    <source>
        <dbReference type="ARBA" id="ARBA00022500"/>
    </source>
</evidence>
<dbReference type="InterPro" id="IPR004090">
    <property type="entry name" value="Chemotax_Me-accpt_rcpt"/>
</dbReference>
<dbReference type="SUPFAM" id="SSF158472">
    <property type="entry name" value="HAMP domain-like"/>
    <property type="match status" value="1"/>
</dbReference>
<dbReference type="InterPro" id="IPR004089">
    <property type="entry name" value="MCPsignal_dom"/>
</dbReference>
<dbReference type="RefSeq" id="WP_187432212.1">
    <property type="nucleotide sequence ID" value="NZ_CP143423.1"/>
</dbReference>
<feature type="domain" description="HAMP" evidence="7">
    <location>
        <begin position="466"/>
        <end position="512"/>
    </location>
</feature>
<evidence type="ECO:0000259" key="7">
    <source>
        <dbReference type="PROSITE" id="PS50885"/>
    </source>
</evidence>
<dbReference type="InterPro" id="IPR032255">
    <property type="entry name" value="HBM"/>
</dbReference>
<evidence type="ECO:0000256" key="2">
    <source>
        <dbReference type="ARBA" id="ARBA00029447"/>
    </source>
</evidence>
<evidence type="ECO:0000259" key="6">
    <source>
        <dbReference type="PROSITE" id="PS50111"/>
    </source>
</evidence>
<dbReference type="Proteomes" id="UP001318682">
    <property type="component" value="Chromosome"/>
</dbReference>
<dbReference type="PROSITE" id="PS50111">
    <property type="entry name" value="CHEMOTAXIS_TRANSDUC_2"/>
    <property type="match status" value="1"/>
</dbReference>
<comment type="similarity">
    <text evidence="2">Belongs to the methyl-accepting chemotaxis (MCP) protein family.</text>
</comment>
<feature type="domain" description="Methyl-accepting transducer" evidence="6">
    <location>
        <begin position="517"/>
        <end position="746"/>
    </location>
</feature>
<dbReference type="Gene3D" id="6.10.340.10">
    <property type="match status" value="1"/>
</dbReference>
<keyword evidence="5" id="KW-0472">Membrane</keyword>
<feature type="domain" description="HAMP" evidence="7">
    <location>
        <begin position="313"/>
        <end position="366"/>
    </location>
</feature>
<evidence type="ECO:0000313" key="10">
    <source>
        <dbReference type="Proteomes" id="UP001318682"/>
    </source>
</evidence>
<dbReference type="PROSITE" id="PS51753">
    <property type="entry name" value="HBM"/>
    <property type="match status" value="1"/>
</dbReference>
<dbReference type="PRINTS" id="PR00260">
    <property type="entry name" value="CHEMTRNSDUCR"/>
</dbReference>
<protein>
    <recommendedName>
        <fullName evidence="11">Methyl-accepting chemotaxis protein</fullName>
    </recommendedName>
</protein>
<evidence type="ECO:0000256" key="4">
    <source>
        <dbReference type="SAM" id="Coils"/>
    </source>
</evidence>
<feature type="domain" description="HBM" evidence="8">
    <location>
        <begin position="41"/>
        <end position="279"/>
    </location>
</feature>
<dbReference type="SMART" id="SM00304">
    <property type="entry name" value="HAMP"/>
    <property type="match status" value="2"/>
</dbReference>
<sequence>MSVVMRIYLGMGAMICLILFVGGVASLQTSKLADTFVDYRGTAKTTLIATDVAEDLFEARIAALKYRASGDKAQAAEVASNVAEIFELESDMVAALEGYPEQEALADLPELLETYATSMTQASALQDQRNSIVAEAAVVGKKAREQLSEVMLSAYADNDPAASHIAGVASTDLILGRLYFERFLVTNSDADANQSKEHLTKASDALTQLLSELENPRRRELTISTIADLEHFAELEQEVAATINQRNSLYGQMDQAGPAALAAVATAVDAIVDRQNTLGPAGAEVAKRSITMVLALVAIGTIVGVIVAFVVGRLIAAGLARMITIMTEVSEGNLDIEIEPTDKTHELGKMNNAMVVFLENARKARDLTAQMADVEELEKERLAAEKDREARAASEAQAAKEREEVAELERARMKALENFQKDMEHVIGQAASGDLSNRMAEDMKDENLVVLAEVINRLLEVTESNIDDVVQSIGELADGNLGVRIEGDRQGVFLKMKEDFNGALLKLSSSMGQITKSGFSVSSGSSELETAALGMAKRAEDSAAAIEETSAAVEELFASVKQVVANAKTANEATQRVKENASSAQQVSNDTEESITAMSEASEQINRVVKVIEDIAFQINLLALNAGVEAARAGEAGRGFSVVASEVRALAQRSQEAVQEISHVIEQNSKTVEESVRQVGLSRTAVESIVSEVELASSQISEITSAVEQQSMGIKEVNSAIQSIDSSSQSNAATLEEMTASSVALSGEAETLANTLRGFRGVSLDDEIFKETKVVSLERKPEEPYIKPSKVAAVAGGGRTAQDDGWGEF</sequence>
<evidence type="ECO:0000313" key="9">
    <source>
        <dbReference type="EMBL" id="WVX51147.1"/>
    </source>
</evidence>
<dbReference type="Gene3D" id="1.10.287.950">
    <property type="entry name" value="Methyl-accepting chemotaxis protein"/>
    <property type="match status" value="1"/>
</dbReference>
<name>A0ABZ2C1F8_9RHOB</name>
<keyword evidence="1" id="KW-0145">Chemotaxis</keyword>
<feature type="transmembrane region" description="Helical" evidence="5">
    <location>
        <begin position="292"/>
        <end position="316"/>
    </location>
</feature>
<dbReference type="InterPro" id="IPR003660">
    <property type="entry name" value="HAMP_dom"/>
</dbReference>
<keyword evidence="5" id="KW-1133">Transmembrane helix</keyword>
<reference evidence="10" key="1">
    <citation type="submission" date="2024-01" db="EMBL/GenBank/DDBJ databases">
        <title>Roseobacter fucihabitans sp. nov., isolated from the brown alga Fucus spiralis.</title>
        <authorList>
            <person name="Hahnke S."/>
            <person name="Berger M."/>
            <person name="Schlingloff A."/>
            <person name="Athale I."/>
            <person name="Neumann-Schaal M."/>
            <person name="Adenaya A."/>
            <person name="Poehlein A."/>
            <person name="Daniel R."/>
            <person name="Pertersen J."/>
            <person name="Brinkhoff T."/>
        </authorList>
    </citation>
    <scope>NUCLEOTIDE SEQUENCE [LARGE SCALE GENOMIC DNA]</scope>
    <source>
        <strain evidence="10">B14</strain>
    </source>
</reference>
<dbReference type="Pfam" id="PF00672">
    <property type="entry name" value="HAMP"/>
    <property type="match status" value="1"/>
</dbReference>
<keyword evidence="10" id="KW-1185">Reference proteome</keyword>